<dbReference type="AlphaFoldDB" id="A0A401G965"/>
<proteinExistence type="predicted"/>
<dbReference type="RefSeq" id="XP_027609623.1">
    <property type="nucleotide sequence ID" value="XM_027753822.1"/>
</dbReference>
<dbReference type="OrthoDB" id="2758332at2759"/>
<dbReference type="InParanoid" id="A0A401G965"/>
<reference evidence="1 2" key="1">
    <citation type="journal article" date="2018" name="Sci. Rep.">
        <title>Genome sequence of the cauliflower mushroom Sparassis crispa (Hanabiratake) and its association with beneficial usage.</title>
        <authorList>
            <person name="Kiyama R."/>
            <person name="Furutani Y."/>
            <person name="Kawaguchi K."/>
            <person name="Nakanishi T."/>
        </authorList>
    </citation>
    <scope>NUCLEOTIDE SEQUENCE [LARGE SCALE GENOMIC DNA]</scope>
</reference>
<keyword evidence="2" id="KW-1185">Reference proteome</keyword>
<dbReference type="Proteomes" id="UP000287166">
    <property type="component" value="Unassembled WGS sequence"/>
</dbReference>
<sequence length="144" mass="16609">MAHLVFGCRACPSLWTSIHLAWDPPRVRHFFELSADMLVDVYSMLEIDVEDVVQVISSYADCIRGFEYGDEDMENVHEMITSLGFMLPNLQMLDLNSFMSTDEPFRCCFPFSTHSKQQDFPSLYIDYICKSGPTLQFRSELSVL</sequence>
<comment type="caution">
    <text evidence="1">The sequence shown here is derived from an EMBL/GenBank/DDBJ whole genome shotgun (WGS) entry which is preliminary data.</text>
</comment>
<name>A0A401G965_9APHY</name>
<dbReference type="GeneID" id="38775627"/>
<accession>A0A401G965</accession>
<evidence type="ECO:0000313" key="2">
    <source>
        <dbReference type="Proteomes" id="UP000287166"/>
    </source>
</evidence>
<organism evidence="1 2">
    <name type="scientific">Sparassis crispa</name>
    <dbReference type="NCBI Taxonomy" id="139825"/>
    <lineage>
        <taxon>Eukaryota</taxon>
        <taxon>Fungi</taxon>
        <taxon>Dikarya</taxon>
        <taxon>Basidiomycota</taxon>
        <taxon>Agaricomycotina</taxon>
        <taxon>Agaricomycetes</taxon>
        <taxon>Polyporales</taxon>
        <taxon>Sparassidaceae</taxon>
        <taxon>Sparassis</taxon>
    </lineage>
</organism>
<evidence type="ECO:0000313" key="1">
    <source>
        <dbReference type="EMBL" id="GBE78710.1"/>
    </source>
</evidence>
<protein>
    <submittedName>
        <fullName evidence="1">Uncharacterized protein</fullName>
    </submittedName>
</protein>
<dbReference type="EMBL" id="BFAD01000001">
    <property type="protein sequence ID" value="GBE78710.1"/>
    <property type="molecule type" value="Genomic_DNA"/>
</dbReference>
<gene>
    <name evidence="1" type="ORF">SCP_0116010</name>
</gene>